<gene>
    <name evidence="12" type="ORF">K491DRAFT_709524</name>
</gene>
<feature type="compositionally biased region" description="Low complexity" evidence="9">
    <location>
        <begin position="357"/>
        <end position="367"/>
    </location>
</feature>
<dbReference type="EMBL" id="MU004288">
    <property type="protein sequence ID" value="KAF2662865.1"/>
    <property type="molecule type" value="Genomic_DNA"/>
</dbReference>
<evidence type="ECO:0000256" key="2">
    <source>
        <dbReference type="ARBA" id="ARBA00004496"/>
    </source>
</evidence>
<evidence type="ECO:0000313" key="13">
    <source>
        <dbReference type="Proteomes" id="UP000799324"/>
    </source>
</evidence>
<feature type="compositionally biased region" description="Low complexity" evidence="9">
    <location>
        <begin position="411"/>
        <end position="420"/>
    </location>
</feature>
<evidence type="ECO:0000256" key="4">
    <source>
        <dbReference type="ARBA" id="ARBA00022448"/>
    </source>
</evidence>
<dbReference type="OrthoDB" id="391137at2759"/>
<organism evidence="12 13">
    <name type="scientific">Lophiostoma macrostomum CBS 122681</name>
    <dbReference type="NCBI Taxonomy" id="1314788"/>
    <lineage>
        <taxon>Eukaryota</taxon>
        <taxon>Fungi</taxon>
        <taxon>Dikarya</taxon>
        <taxon>Ascomycota</taxon>
        <taxon>Pezizomycotina</taxon>
        <taxon>Dothideomycetes</taxon>
        <taxon>Pleosporomycetidae</taxon>
        <taxon>Pleosporales</taxon>
        <taxon>Lophiostomataceae</taxon>
        <taxon>Lophiostoma</taxon>
    </lineage>
</organism>
<dbReference type="Pfam" id="PF18097">
    <property type="entry name" value="Vta1_C"/>
    <property type="match status" value="1"/>
</dbReference>
<evidence type="ECO:0000256" key="5">
    <source>
        <dbReference type="ARBA" id="ARBA00022490"/>
    </source>
</evidence>
<dbReference type="InterPro" id="IPR023175">
    <property type="entry name" value="Vta1/CALS_N_sf"/>
</dbReference>
<sequence length="480" mass="51533">MAISAAVPSKLKDAGIAQAAKRAVQLEQFRPIVTYWLRYYMIQKVISKGLHLADQECTAYASDLMEDLEQTKAQHPTEDAIHDETAAYAYCEQFALKTFTKGDNEIRANKVTVATVDTLTAASTFLELLSIWKDPPEAEIQAKLKYAKYHALRITKAIKAGEDPNLSNPKQPTPPALSPAVLDPNDPEVQRIAGTTQTPSTQNPYQPYVESAPDTSTQPSPTFSAAHPASPPNLPSAPQGYAPHTPAPVFSSHQDVSPISQPGNSRNGSVASVGGGYFPRVDVPTFTADNAAPNLPTAASIDEPMTSPFDPSSLPQAPQPPPQPSQTSDPSSFYQMQTSPPPPPLQQPTPQAPPTQPIFQAQQSGFASPPPTHPQQPPFAAAPSQHAQQPPPNSVPPQQHFANPYAPAPSPMQSQPTPQQFAQPIQHAAPMLSQGPFNTDDQSVLQAEKHAKWAISALQFEDVPTAVKELRVALRALGAN</sequence>
<feature type="region of interest" description="Disordered" evidence="9">
    <location>
        <begin position="289"/>
        <end position="439"/>
    </location>
</feature>
<evidence type="ECO:0000259" key="10">
    <source>
        <dbReference type="Pfam" id="PF04652"/>
    </source>
</evidence>
<feature type="domain" description="Vta1 C-terminal" evidence="11">
    <location>
        <begin position="443"/>
        <end position="477"/>
    </location>
</feature>
<dbReference type="InterPro" id="IPR041212">
    <property type="entry name" value="Vta1_C"/>
</dbReference>
<dbReference type="GO" id="GO:0032511">
    <property type="term" value="P:late endosome to vacuole transport via multivesicular body sorting pathway"/>
    <property type="evidence" value="ECO:0007669"/>
    <property type="project" value="InterPro"/>
</dbReference>
<protein>
    <submittedName>
        <fullName evidence="12">DUF605-domain-containing protein</fullName>
    </submittedName>
</protein>
<evidence type="ECO:0000256" key="3">
    <source>
        <dbReference type="ARBA" id="ARBA00007895"/>
    </source>
</evidence>
<feature type="domain" description="Vta1/callose synthase N-terminal" evidence="10">
    <location>
        <begin position="16"/>
        <end position="159"/>
    </location>
</feature>
<dbReference type="GO" id="GO:0015031">
    <property type="term" value="P:protein transport"/>
    <property type="evidence" value="ECO:0007669"/>
    <property type="project" value="UniProtKB-KW"/>
</dbReference>
<dbReference type="Pfam" id="PF04652">
    <property type="entry name" value="Vta1"/>
    <property type="match status" value="1"/>
</dbReference>
<keyword evidence="8" id="KW-0472">Membrane</keyword>
<evidence type="ECO:0000256" key="7">
    <source>
        <dbReference type="ARBA" id="ARBA00022927"/>
    </source>
</evidence>
<comment type="similarity">
    <text evidence="3">Belongs to the VTA1 family.</text>
</comment>
<dbReference type="GO" id="GO:0010008">
    <property type="term" value="C:endosome membrane"/>
    <property type="evidence" value="ECO:0007669"/>
    <property type="project" value="UniProtKB-SubCell"/>
</dbReference>
<feature type="compositionally biased region" description="Low complexity" evidence="9">
    <location>
        <begin position="378"/>
        <end position="388"/>
    </location>
</feature>
<name>A0A6A6TS33_9PLEO</name>
<evidence type="ECO:0000256" key="8">
    <source>
        <dbReference type="ARBA" id="ARBA00023136"/>
    </source>
</evidence>
<dbReference type="Gene3D" id="1.20.5.420">
    <property type="entry name" value="Immunoglobulin FC, subunit C"/>
    <property type="match status" value="1"/>
</dbReference>
<evidence type="ECO:0000256" key="1">
    <source>
        <dbReference type="ARBA" id="ARBA00004481"/>
    </source>
</evidence>
<comment type="subcellular location">
    <subcellularLocation>
        <location evidence="2">Cytoplasm</location>
    </subcellularLocation>
    <subcellularLocation>
        <location evidence="1">Endosome membrane</location>
        <topology evidence="1">Peripheral membrane protein</topology>
    </subcellularLocation>
</comment>
<dbReference type="AlphaFoldDB" id="A0A6A6TS33"/>
<dbReference type="Proteomes" id="UP000799324">
    <property type="component" value="Unassembled WGS sequence"/>
</dbReference>
<feature type="compositionally biased region" description="Pro residues" evidence="9">
    <location>
        <begin position="339"/>
        <end position="356"/>
    </location>
</feature>
<feature type="compositionally biased region" description="Polar residues" evidence="9">
    <location>
        <begin position="193"/>
        <end position="205"/>
    </location>
</feature>
<evidence type="ECO:0000256" key="6">
    <source>
        <dbReference type="ARBA" id="ARBA00022753"/>
    </source>
</evidence>
<feature type="compositionally biased region" description="Pro residues" evidence="9">
    <location>
        <begin position="368"/>
        <end position="377"/>
    </location>
</feature>
<feature type="compositionally biased region" description="Polar residues" evidence="9">
    <location>
        <begin position="251"/>
        <end position="270"/>
    </location>
</feature>
<dbReference type="PANTHER" id="PTHR46009:SF1">
    <property type="entry name" value="VACUOLAR PROTEIN SORTING-ASSOCIATED PROTEIN VTA1 HOMOLOG"/>
    <property type="match status" value="1"/>
</dbReference>
<proteinExistence type="inferred from homology"/>
<feature type="compositionally biased region" description="Polar residues" evidence="9">
    <location>
        <begin position="213"/>
        <end position="223"/>
    </location>
</feature>
<keyword evidence="6" id="KW-0967">Endosome</keyword>
<reference evidence="12" key="1">
    <citation type="journal article" date="2020" name="Stud. Mycol.">
        <title>101 Dothideomycetes genomes: a test case for predicting lifestyles and emergence of pathogens.</title>
        <authorList>
            <person name="Haridas S."/>
            <person name="Albert R."/>
            <person name="Binder M."/>
            <person name="Bloem J."/>
            <person name="Labutti K."/>
            <person name="Salamov A."/>
            <person name="Andreopoulos B."/>
            <person name="Baker S."/>
            <person name="Barry K."/>
            <person name="Bills G."/>
            <person name="Bluhm B."/>
            <person name="Cannon C."/>
            <person name="Castanera R."/>
            <person name="Culley D."/>
            <person name="Daum C."/>
            <person name="Ezra D."/>
            <person name="Gonzalez J."/>
            <person name="Henrissat B."/>
            <person name="Kuo A."/>
            <person name="Liang C."/>
            <person name="Lipzen A."/>
            <person name="Lutzoni F."/>
            <person name="Magnuson J."/>
            <person name="Mondo S."/>
            <person name="Nolan M."/>
            <person name="Ohm R."/>
            <person name="Pangilinan J."/>
            <person name="Park H.-J."/>
            <person name="Ramirez L."/>
            <person name="Alfaro M."/>
            <person name="Sun H."/>
            <person name="Tritt A."/>
            <person name="Yoshinaga Y."/>
            <person name="Zwiers L.-H."/>
            <person name="Turgeon B."/>
            <person name="Goodwin S."/>
            <person name="Spatafora J."/>
            <person name="Crous P."/>
            <person name="Grigoriev I."/>
        </authorList>
    </citation>
    <scope>NUCLEOTIDE SEQUENCE</scope>
    <source>
        <strain evidence="12">CBS 122681</strain>
    </source>
</reference>
<feature type="compositionally biased region" description="Low complexity" evidence="9">
    <location>
        <begin position="325"/>
        <end position="338"/>
    </location>
</feature>
<dbReference type="InterPro" id="IPR039431">
    <property type="entry name" value="Vta1/CALS_N"/>
</dbReference>
<dbReference type="InterPro" id="IPR044538">
    <property type="entry name" value="Vta1-like"/>
</dbReference>
<evidence type="ECO:0000313" key="12">
    <source>
        <dbReference type="EMBL" id="KAF2662865.1"/>
    </source>
</evidence>
<keyword evidence="4" id="KW-0813">Transport</keyword>
<keyword evidence="7" id="KW-0653">Protein transport</keyword>
<feature type="region of interest" description="Disordered" evidence="9">
    <location>
        <begin position="160"/>
        <end position="271"/>
    </location>
</feature>
<keyword evidence="5" id="KW-0963">Cytoplasm</keyword>
<keyword evidence="13" id="KW-1185">Reference proteome</keyword>
<evidence type="ECO:0000256" key="9">
    <source>
        <dbReference type="SAM" id="MobiDB-lite"/>
    </source>
</evidence>
<dbReference type="GO" id="GO:0005771">
    <property type="term" value="C:multivesicular body"/>
    <property type="evidence" value="ECO:0007669"/>
    <property type="project" value="TreeGrafter"/>
</dbReference>
<evidence type="ECO:0000259" key="11">
    <source>
        <dbReference type="Pfam" id="PF18097"/>
    </source>
</evidence>
<accession>A0A6A6TS33</accession>
<dbReference type="Gene3D" id="1.25.40.270">
    <property type="entry name" value="Vacuolar protein sorting-associated protein vta1"/>
    <property type="match status" value="1"/>
</dbReference>
<dbReference type="PANTHER" id="PTHR46009">
    <property type="entry name" value="VACUOLAR PROTEIN SORTING-ASSOCIATED PROTEIN VTA1 HOMOLOG"/>
    <property type="match status" value="1"/>
</dbReference>